<organism evidence="12 13">
    <name type="scientific">Fukomys damarensis</name>
    <name type="common">Damaraland mole rat</name>
    <name type="synonym">Cryptomys damarensis</name>
    <dbReference type="NCBI Taxonomy" id="885580"/>
    <lineage>
        <taxon>Eukaryota</taxon>
        <taxon>Metazoa</taxon>
        <taxon>Chordata</taxon>
        <taxon>Craniata</taxon>
        <taxon>Vertebrata</taxon>
        <taxon>Euteleostomi</taxon>
        <taxon>Mammalia</taxon>
        <taxon>Eutheria</taxon>
        <taxon>Euarchontoglires</taxon>
        <taxon>Glires</taxon>
        <taxon>Rodentia</taxon>
        <taxon>Hystricomorpha</taxon>
        <taxon>Bathyergidae</taxon>
        <taxon>Fukomys</taxon>
    </lineage>
</organism>
<dbReference type="GO" id="GO:0005874">
    <property type="term" value="C:microtubule"/>
    <property type="evidence" value="ECO:0007669"/>
    <property type="project" value="UniProtKB-KW"/>
</dbReference>
<keyword evidence="13" id="KW-1185">Reference proteome</keyword>
<accession>A0A091DP49</accession>
<dbReference type="InterPro" id="IPR002453">
    <property type="entry name" value="Beta_tubulin"/>
</dbReference>
<dbReference type="SMART" id="SM00864">
    <property type="entry name" value="Tubulin"/>
    <property type="match status" value="1"/>
</dbReference>
<dbReference type="AlphaFoldDB" id="A0A091DP49"/>
<keyword evidence="7" id="KW-0547">Nucleotide-binding</keyword>
<dbReference type="InterPro" id="IPR023123">
    <property type="entry name" value="Tubulin_C"/>
</dbReference>
<dbReference type="GO" id="GO:0005525">
    <property type="term" value="F:GTP binding"/>
    <property type="evidence" value="ECO:0007669"/>
    <property type="project" value="UniProtKB-KW"/>
</dbReference>
<dbReference type="SMART" id="SM00865">
    <property type="entry name" value="Tubulin_C"/>
    <property type="match status" value="1"/>
</dbReference>
<evidence type="ECO:0000256" key="8">
    <source>
        <dbReference type="ARBA" id="ARBA00023134"/>
    </source>
</evidence>
<dbReference type="GO" id="GO:0005200">
    <property type="term" value="F:structural constituent of cytoskeleton"/>
    <property type="evidence" value="ECO:0007669"/>
    <property type="project" value="InterPro"/>
</dbReference>
<dbReference type="PRINTS" id="PR01163">
    <property type="entry name" value="BETATUBULIN"/>
</dbReference>
<comment type="subcellular location">
    <subcellularLocation>
        <location evidence="2">Cytoplasm</location>
        <location evidence="2">Cytoskeleton</location>
    </subcellularLocation>
</comment>
<dbReference type="InterPro" id="IPR000217">
    <property type="entry name" value="Tubulin"/>
</dbReference>
<dbReference type="SUPFAM" id="SSF55307">
    <property type="entry name" value="Tubulin C-terminal domain-like"/>
    <property type="match status" value="1"/>
</dbReference>
<evidence type="ECO:0000256" key="4">
    <source>
        <dbReference type="ARBA" id="ARBA00022490"/>
    </source>
</evidence>
<evidence type="ECO:0000313" key="13">
    <source>
        <dbReference type="Proteomes" id="UP000028990"/>
    </source>
</evidence>
<keyword evidence="9" id="KW-0206">Cytoskeleton</keyword>
<feature type="domain" description="Tubulin/FtsZ GTPase" evidence="10">
    <location>
        <begin position="1"/>
        <end position="125"/>
    </location>
</feature>
<evidence type="ECO:0000259" key="11">
    <source>
        <dbReference type="SMART" id="SM00865"/>
    </source>
</evidence>
<protein>
    <submittedName>
        <fullName evidence="12">Putative tubulin beta chain-like protein ENSP00000290377</fullName>
    </submittedName>
</protein>
<evidence type="ECO:0000259" key="10">
    <source>
        <dbReference type="SMART" id="SM00864"/>
    </source>
</evidence>
<reference evidence="12 13" key="1">
    <citation type="submission" date="2013-11" db="EMBL/GenBank/DDBJ databases">
        <title>The Damaraland mole rat (Fukomys damarensis) genome and evolution of African mole rats.</title>
        <authorList>
            <person name="Gladyshev V.N."/>
            <person name="Fang X."/>
        </authorList>
    </citation>
    <scope>NUCLEOTIDE SEQUENCE [LARGE SCALE GENOMIC DNA]</scope>
    <source>
        <tissue evidence="12">Liver</tissue>
    </source>
</reference>
<dbReference type="Pfam" id="PF03953">
    <property type="entry name" value="Tubulin_C"/>
    <property type="match status" value="1"/>
</dbReference>
<dbReference type="EMBL" id="KN122223">
    <property type="protein sequence ID" value="KFO32070.1"/>
    <property type="molecule type" value="Genomic_DNA"/>
</dbReference>
<keyword evidence="4" id="KW-0963">Cytoplasm</keyword>
<dbReference type="InterPro" id="IPR003008">
    <property type="entry name" value="Tubulin_FtsZ_GTPase"/>
</dbReference>
<dbReference type="Gene3D" id="1.10.287.600">
    <property type="entry name" value="Helix hairpin bin"/>
    <property type="match status" value="1"/>
</dbReference>
<dbReference type="PRINTS" id="PR01161">
    <property type="entry name" value="TUBULIN"/>
</dbReference>
<name>A0A091DP49_FUKDA</name>
<evidence type="ECO:0000313" key="12">
    <source>
        <dbReference type="EMBL" id="KFO32070.1"/>
    </source>
</evidence>
<dbReference type="SUPFAM" id="SSF52490">
    <property type="entry name" value="Tubulin nucleotide-binding domain-like"/>
    <property type="match status" value="1"/>
</dbReference>
<dbReference type="GO" id="GO:0003924">
    <property type="term" value="F:GTPase activity"/>
    <property type="evidence" value="ECO:0007669"/>
    <property type="project" value="InterPro"/>
</dbReference>
<dbReference type="Pfam" id="PF00091">
    <property type="entry name" value="Tubulin"/>
    <property type="match status" value="1"/>
</dbReference>
<gene>
    <name evidence="12" type="ORF">H920_06518</name>
</gene>
<dbReference type="InterPro" id="IPR018316">
    <property type="entry name" value="Tubulin/FtsZ_2-layer-sand-dom"/>
</dbReference>
<keyword evidence="6" id="KW-0493">Microtubule</keyword>
<evidence type="ECO:0000256" key="7">
    <source>
        <dbReference type="ARBA" id="ARBA00022741"/>
    </source>
</evidence>
<dbReference type="InterPro" id="IPR008280">
    <property type="entry name" value="Tub_FtsZ_C"/>
</dbReference>
<comment type="similarity">
    <text evidence="3">Belongs to the tubulin family.</text>
</comment>
<dbReference type="Gene3D" id="3.40.50.1440">
    <property type="entry name" value="Tubulin/FtsZ, GTPase domain"/>
    <property type="match status" value="1"/>
</dbReference>
<dbReference type="STRING" id="885580.ENSFDAP00000002916"/>
<keyword evidence="8" id="KW-0342">GTP-binding</keyword>
<evidence type="ECO:0000256" key="9">
    <source>
        <dbReference type="ARBA" id="ARBA00023212"/>
    </source>
</evidence>
<keyword evidence="5" id="KW-1017">Isopeptide bond</keyword>
<sequence>MRKEVEPCDCLQGFQLIHSLGRGTGFGMGTLFMSKIQVEYTDCIMNTFSVVPLTKLSDTVVEPYNTTLSVHQLVENTDKTYCIDNEALYDNCFGTLNLTTPTHGDLKHMVSATMIGITTCLCFPGQLNVELWKLAVNMVPFPHLHFFLPGFAPLTSWGHQQYSNLTVPELTQQMFDAKNMMAACDLHHGHYLTQQHDHSGAIQELSDQFMAMFQHKAFLHWYTDKGMGEMEFTEAQSNMNNLMSKYQQYQDATAKKEVWKIPAGSSLEVDLLTTSVNQTSPNTY</sequence>
<evidence type="ECO:0000256" key="1">
    <source>
        <dbReference type="ARBA" id="ARBA00001946"/>
    </source>
</evidence>
<feature type="domain" description="Tubulin/FtsZ 2-layer sandwich" evidence="11">
    <location>
        <begin position="127"/>
        <end position="241"/>
    </location>
</feature>
<evidence type="ECO:0000256" key="2">
    <source>
        <dbReference type="ARBA" id="ARBA00004245"/>
    </source>
</evidence>
<evidence type="ECO:0000256" key="6">
    <source>
        <dbReference type="ARBA" id="ARBA00022701"/>
    </source>
</evidence>
<dbReference type="Proteomes" id="UP000028990">
    <property type="component" value="Unassembled WGS sequence"/>
</dbReference>
<dbReference type="GO" id="GO:0007017">
    <property type="term" value="P:microtubule-based process"/>
    <property type="evidence" value="ECO:0007669"/>
    <property type="project" value="InterPro"/>
</dbReference>
<comment type="cofactor">
    <cofactor evidence="1">
        <name>Mg(2+)</name>
        <dbReference type="ChEBI" id="CHEBI:18420"/>
    </cofactor>
</comment>
<evidence type="ECO:0000256" key="5">
    <source>
        <dbReference type="ARBA" id="ARBA00022499"/>
    </source>
</evidence>
<evidence type="ECO:0000256" key="3">
    <source>
        <dbReference type="ARBA" id="ARBA00009636"/>
    </source>
</evidence>
<dbReference type="PANTHER" id="PTHR11588">
    <property type="entry name" value="TUBULIN"/>
    <property type="match status" value="1"/>
</dbReference>
<proteinExistence type="inferred from homology"/>
<dbReference type="InterPro" id="IPR036525">
    <property type="entry name" value="Tubulin/FtsZ_GTPase_sf"/>
</dbReference>